<gene>
    <name evidence="1" type="ORF">CH63R_02126</name>
</gene>
<comment type="caution">
    <text evidence="1">The sequence shown here is derived from an EMBL/GenBank/DDBJ whole genome shotgun (WGS) entry which is preliminary data.</text>
</comment>
<reference evidence="2" key="1">
    <citation type="journal article" date="2017" name="BMC Genomics">
        <title>Gapless genome assembly of Colletotrichum higginsianum reveals chromosome structure and association of transposable elements with secondary metabolite gene clusters.</title>
        <authorList>
            <person name="Dallery J.-F."/>
            <person name="Lapalu N."/>
            <person name="Zampounis A."/>
            <person name="Pigne S."/>
            <person name="Luyten I."/>
            <person name="Amselem J."/>
            <person name="Wittenberg A.H.J."/>
            <person name="Zhou S."/>
            <person name="de Queiroz M.V."/>
            <person name="Robin G.P."/>
            <person name="Auger A."/>
            <person name="Hainaut M."/>
            <person name="Henrissat B."/>
            <person name="Kim K.-T."/>
            <person name="Lee Y.-H."/>
            <person name="Lespinet O."/>
            <person name="Schwartz D.C."/>
            <person name="Thon M.R."/>
            <person name="O'Connell R.J."/>
        </authorList>
    </citation>
    <scope>NUCLEOTIDE SEQUENCE [LARGE SCALE GENOMIC DNA]</scope>
    <source>
        <strain evidence="2">IMI 349063</strain>
    </source>
</reference>
<dbReference type="VEuPathDB" id="FungiDB:CH63R_02126"/>
<keyword evidence="2" id="KW-1185">Reference proteome</keyword>
<dbReference type="KEGG" id="chig:CH63R_02126"/>
<evidence type="ECO:0000313" key="1">
    <source>
        <dbReference type="EMBL" id="OBR13400.1"/>
    </source>
</evidence>
<sequence>MSPGFSRRNRAAWKLRRLGEDPNAPPPLAASPELRYHTPGYASCDPPWDCYIMRIIELVCAGDRTEGTDQQIQNPGRKAAISARAMAGVRNTKYHQLLIRSFQVRQSPSWAPCGNFAPDRPCRSPGPPASMPHAAEFHFSEATIPRTTTTTTSRPLLENEKTRASAAPWFQFTAIFRYFFAMTLNHLVARVQNAVAMSAVTFSSARLAPVVFLYGIAPNR</sequence>
<dbReference type="GeneID" id="28861208"/>
<evidence type="ECO:0000313" key="2">
    <source>
        <dbReference type="Proteomes" id="UP000092177"/>
    </source>
</evidence>
<dbReference type="Proteomes" id="UP000092177">
    <property type="component" value="Chromosome 2"/>
</dbReference>
<proteinExistence type="predicted"/>
<dbReference type="EMBL" id="LTAN01000002">
    <property type="protein sequence ID" value="OBR13400.1"/>
    <property type="molecule type" value="Genomic_DNA"/>
</dbReference>
<dbReference type="RefSeq" id="XP_018161917.1">
    <property type="nucleotide sequence ID" value="XM_018297101.1"/>
</dbReference>
<accession>A0A1B7YMX1</accession>
<organism evidence="1 2">
    <name type="scientific">Colletotrichum higginsianum (strain IMI 349063)</name>
    <name type="common">Crucifer anthracnose fungus</name>
    <dbReference type="NCBI Taxonomy" id="759273"/>
    <lineage>
        <taxon>Eukaryota</taxon>
        <taxon>Fungi</taxon>
        <taxon>Dikarya</taxon>
        <taxon>Ascomycota</taxon>
        <taxon>Pezizomycotina</taxon>
        <taxon>Sordariomycetes</taxon>
        <taxon>Hypocreomycetidae</taxon>
        <taxon>Glomerellales</taxon>
        <taxon>Glomerellaceae</taxon>
        <taxon>Colletotrichum</taxon>
        <taxon>Colletotrichum destructivum species complex</taxon>
    </lineage>
</organism>
<name>A0A1B7YMX1_COLHI</name>
<protein>
    <submittedName>
        <fullName evidence="1">Uncharacterized protein</fullName>
    </submittedName>
</protein>
<dbReference type="AlphaFoldDB" id="A0A1B7YMX1"/>